<evidence type="ECO:0000256" key="1">
    <source>
        <dbReference type="SAM" id="MobiDB-lite"/>
    </source>
</evidence>
<reference evidence="2 3" key="1">
    <citation type="journal article" date="2020" name="Fungal Divers.">
        <title>Resolving the Mortierellaceae phylogeny through synthesis of multi-gene phylogenetics and phylogenomics.</title>
        <authorList>
            <person name="Vandepol N."/>
            <person name="Liber J."/>
            <person name="Desiro A."/>
            <person name="Na H."/>
            <person name="Kennedy M."/>
            <person name="Barry K."/>
            <person name="Grigoriev I.V."/>
            <person name="Miller A.N."/>
            <person name="O'Donnell K."/>
            <person name="Stajich J.E."/>
            <person name="Bonito G."/>
        </authorList>
    </citation>
    <scope>NUCLEOTIDE SEQUENCE [LARGE SCALE GENOMIC DNA]</scope>
    <source>
        <strain evidence="2 3">AD045</strain>
    </source>
</reference>
<dbReference type="EMBL" id="JAAAIM010001703">
    <property type="protein sequence ID" value="KAG0276379.1"/>
    <property type="molecule type" value="Genomic_DNA"/>
</dbReference>
<dbReference type="Proteomes" id="UP001194696">
    <property type="component" value="Unassembled WGS sequence"/>
</dbReference>
<keyword evidence="3" id="KW-1185">Reference proteome</keyword>
<proteinExistence type="predicted"/>
<evidence type="ECO:0000313" key="3">
    <source>
        <dbReference type="Proteomes" id="UP001194696"/>
    </source>
</evidence>
<feature type="region of interest" description="Disordered" evidence="1">
    <location>
        <begin position="25"/>
        <end position="61"/>
    </location>
</feature>
<comment type="caution">
    <text evidence="2">The sequence shown here is derived from an EMBL/GenBank/DDBJ whole genome shotgun (WGS) entry which is preliminary data.</text>
</comment>
<sequence length="121" mass="13548">MSFEDIAEQIAAVTEALERIKNLQPEVQIHDNSGSKSTSSWSSSPISKAPRQSHVPDLPPLEANQHPIVLSIWVNSHSLTSYKSNLARELMDLIREKRKHAQSLELARINNKNTSIQPITT</sequence>
<feature type="compositionally biased region" description="Low complexity" evidence="1">
    <location>
        <begin position="34"/>
        <end position="47"/>
    </location>
</feature>
<name>A0ABQ7JJF7_9FUNG</name>
<evidence type="ECO:0000313" key="2">
    <source>
        <dbReference type="EMBL" id="KAG0276379.1"/>
    </source>
</evidence>
<gene>
    <name evidence="2" type="ORF">BGZ96_003334</name>
</gene>
<protein>
    <submittedName>
        <fullName evidence="2">Uncharacterized protein</fullName>
    </submittedName>
</protein>
<organism evidence="2 3">
    <name type="scientific">Linnemannia gamsii</name>
    <dbReference type="NCBI Taxonomy" id="64522"/>
    <lineage>
        <taxon>Eukaryota</taxon>
        <taxon>Fungi</taxon>
        <taxon>Fungi incertae sedis</taxon>
        <taxon>Mucoromycota</taxon>
        <taxon>Mortierellomycotina</taxon>
        <taxon>Mortierellomycetes</taxon>
        <taxon>Mortierellales</taxon>
        <taxon>Mortierellaceae</taxon>
        <taxon>Linnemannia</taxon>
    </lineage>
</organism>
<accession>A0ABQ7JJF7</accession>